<keyword evidence="2" id="KW-1003">Cell membrane</keyword>
<feature type="transmembrane region" description="Helical" evidence="6">
    <location>
        <begin position="719"/>
        <end position="736"/>
    </location>
</feature>
<feature type="domain" description="ABC3 transporter permease C-terminal" evidence="7">
    <location>
        <begin position="272"/>
        <end position="387"/>
    </location>
</feature>
<evidence type="ECO:0000256" key="4">
    <source>
        <dbReference type="ARBA" id="ARBA00022989"/>
    </source>
</evidence>
<feature type="transmembrane region" description="Helical" evidence="6">
    <location>
        <begin position="313"/>
        <end position="343"/>
    </location>
</feature>
<dbReference type="InterPro" id="IPR050250">
    <property type="entry name" value="Macrolide_Exporter_MacB"/>
</dbReference>
<feature type="domain" description="ABC3 transporter permease C-terminal" evidence="7">
    <location>
        <begin position="666"/>
        <end position="780"/>
    </location>
</feature>
<dbReference type="PANTHER" id="PTHR30572:SF18">
    <property type="entry name" value="ABC-TYPE MACROLIDE FAMILY EXPORT SYSTEM PERMEASE COMPONENT 2"/>
    <property type="match status" value="1"/>
</dbReference>
<comment type="caution">
    <text evidence="9">The sequence shown here is derived from an EMBL/GenBank/DDBJ whole genome shotgun (WGS) entry which is preliminary data.</text>
</comment>
<evidence type="ECO:0000256" key="6">
    <source>
        <dbReference type="SAM" id="Phobius"/>
    </source>
</evidence>
<dbReference type="Pfam" id="PF12704">
    <property type="entry name" value="MacB_PCD"/>
    <property type="match status" value="1"/>
</dbReference>
<feature type="transmembrane region" description="Helical" evidence="6">
    <location>
        <begin position="748"/>
        <end position="770"/>
    </location>
</feature>
<dbReference type="Pfam" id="PF02687">
    <property type="entry name" value="FtsX"/>
    <property type="match status" value="2"/>
</dbReference>
<feature type="domain" description="MacB-like periplasmic core" evidence="8">
    <location>
        <begin position="20"/>
        <end position="231"/>
    </location>
</feature>
<evidence type="ECO:0000256" key="3">
    <source>
        <dbReference type="ARBA" id="ARBA00022692"/>
    </source>
</evidence>
<dbReference type="GO" id="GO:0005886">
    <property type="term" value="C:plasma membrane"/>
    <property type="evidence" value="ECO:0007669"/>
    <property type="project" value="UniProtKB-SubCell"/>
</dbReference>
<organism evidence="9 10">
    <name type="scientific">Chitinophaga japonensis</name>
    <name type="common">Flexibacter japonensis</name>
    <dbReference type="NCBI Taxonomy" id="104662"/>
    <lineage>
        <taxon>Bacteria</taxon>
        <taxon>Pseudomonadati</taxon>
        <taxon>Bacteroidota</taxon>
        <taxon>Chitinophagia</taxon>
        <taxon>Chitinophagales</taxon>
        <taxon>Chitinophagaceae</taxon>
        <taxon>Chitinophaga</taxon>
    </lineage>
</organism>
<evidence type="ECO:0000256" key="1">
    <source>
        <dbReference type="ARBA" id="ARBA00004651"/>
    </source>
</evidence>
<feature type="transmembrane region" description="Helical" evidence="6">
    <location>
        <begin position="661"/>
        <end position="688"/>
    </location>
</feature>
<protein>
    <submittedName>
        <fullName evidence="9">Putative ABC transport system permease protein</fullName>
    </submittedName>
</protein>
<feature type="transmembrane region" description="Helical" evidence="6">
    <location>
        <begin position="265"/>
        <end position="292"/>
    </location>
</feature>
<evidence type="ECO:0000313" key="9">
    <source>
        <dbReference type="EMBL" id="TWI91945.1"/>
    </source>
</evidence>
<dbReference type="InterPro" id="IPR003838">
    <property type="entry name" value="ABC3_permease_C"/>
</dbReference>
<dbReference type="InterPro" id="IPR025857">
    <property type="entry name" value="MacB_PCD"/>
</dbReference>
<feature type="transmembrane region" description="Helical" evidence="6">
    <location>
        <begin position="363"/>
        <end position="388"/>
    </location>
</feature>
<evidence type="ECO:0000256" key="5">
    <source>
        <dbReference type="ARBA" id="ARBA00023136"/>
    </source>
</evidence>
<dbReference type="Proteomes" id="UP000316778">
    <property type="component" value="Unassembled WGS sequence"/>
</dbReference>
<dbReference type="PANTHER" id="PTHR30572">
    <property type="entry name" value="MEMBRANE COMPONENT OF TRANSPORTER-RELATED"/>
    <property type="match status" value="1"/>
</dbReference>
<feature type="transmembrane region" description="Helical" evidence="6">
    <location>
        <begin position="695"/>
        <end position="713"/>
    </location>
</feature>
<accession>A0A562TEP2</accession>
<keyword evidence="4 6" id="KW-1133">Transmembrane helix</keyword>
<evidence type="ECO:0000259" key="8">
    <source>
        <dbReference type="Pfam" id="PF12704"/>
    </source>
</evidence>
<gene>
    <name evidence="9" type="ORF">LX66_1326</name>
</gene>
<evidence type="ECO:0000259" key="7">
    <source>
        <dbReference type="Pfam" id="PF02687"/>
    </source>
</evidence>
<keyword evidence="3 6" id="KW-0812">Transmembrane</keyword>
<reference evidence="9 10" key="1">
    <citation type="journal article" date="2013" name="Stand. Genomic Sci.">
        <title>Genomic Encyclopedia of Type Strains, Phase I: The one thousand microbial genomes (KMG-I) project.</title>
        <authorList>
            <person name="Kyrpides N.C."/>
            <person name="Woyke T."/>
            <person name="Eisen J.A."/>
            <person name="Garrity G."/>
            <person name="Lilburn T.G."/>
            <person name="Beck B.J."/>
            <person name="Whitman W.B."/>
            <person name="Hugenholtz P."/>
            <person name="Klenk H.P."/>
        </authorList>
    </citation>
    <scope>NUCLEOTIDE SEQUENCE [LARGE SCALE GENOMIC DNA]</scope>
    <source>
        <strain evidence="9 10">DSM 13484</strain>
    </source>
</reference>
<sequence>MFRNYIKIAWRNLWKRKLFTAVNILGLTTGLTCVAFLFLCVQQMLSKDRHHQHLERLYLVQTADAGQNVFPLLDVMLRDFPQVENGTRVNSWDAPWIAYKNKELSEAVTYVDTGFFNTFTFPLKYGHAATALKDKSSIVLSSEVAAKLFGRAPPLGKVVSFSDKRRFTVTGVMQPVPPNASLKPAILLWNKHLTDNPDFAPVANWYNNFTGTYVLLRPGASIAAVEQQLQKVVAARFAEGAKDRVLNLLPYKAYAEKHGQLNFDFYVYGLSCIAVFILLLVVINLVNLNMAVSFTRVQEVGIRKVLGSGRRGILAQFFTEVGLTVSISLLLAWGAAFMLLPVLNDQVSGLELTLPMLYSLPFLGMWLLTGALLTLIAGGYPAAYISALKLANAVKGKLQCAPRGMFSRHALIVVQFVIAVVFIAGSLVMRRQVQYMKEGDLRFNKAQVLTVSLDLGFKDTALARSGINHLIAQLQQHTAVQGVSTSQSVPGEFWENYNTYIPGNDINKEVWMRQTYIDNGFVPTFGIRLLEGRNFSPDLATDSNAVLINQAAMKALGWSSIENKTLHSKGGSEAFPVVGVTDDYHYRSLAGAVEPLIHFYGGTSSLKDGFHYLNISIQPKRAAAVVAMLRKTFGGIPAHRLFSYAFADAVFNEQYKRIEGIITLVNIFTTISVLIACAGIFALVALAAQQRTREIGIRKVLGASIAGIVTLLSKDFMKLVGVAILLAAPLAWWIMHRWLQDFAYRITISWWLLAGAGGIVVLIALLTMGLQSVKAALMNPVKALRTE</sequence>
<feature type="transmembrane region" description="Helical" evidence="6">
    <location>
        <begin position="409"/>
        <end position="429"/>
    </location>
</feature>
<name>A0A562TEP2_CHIJA</name>
<comment type="subcellular location">
    <subcellularLocation>
        <location evidence="1">Cell membrane</location>
        <topology evidence="1">Multi-pass membrane protein</topology>
    </subcellularLocation>
</comment>
<keyword evidence="10" id="KW-1185">Reference proteome</keyword>
<dbReference type="EMBL" id="VLLG01000002">
    <property type="protein sequence ID" value="TWI91945.1"/>
    <property type="molecule type" value="Genomic_DNA"/>
</dbReference>
<evidence type="ECO:0000256" key="2">
    <source>
        <dbReference type="ARBA" id="ARBA00022475"/>
    </source>
</evidence>
<dbReference type="AlphaFoldDB" id="A0A562TEP2"/>
<dbReference type="RefSeq" id="WP_145711089.1">
    <property type="nucleotide sequence ID" value="NZ_BAAAFY010000001.1"/>
</dbReference>
<feature type="transmembrane region" description="Helical" evidence="6">
    <location>
        <begin position="21"/>
        <end position="39"/>
    </location>
</feature>
<dbReference type="GO" id="GO:0022857">
    <property type="term" value="F:transmembrane transporter activity"/>
    <property type="evidence" value="ECO:0007669"/>
    <property type="project" value="TreeGrafter"/>
</dbReference>
<dbReference type="OrthoDB" id="5933722at2"/>
<proteinExistence type="predicted"/>
<keyword evidence="5 6" id="KW-0472">Membrane</keyword>
<evidence type="ECO:0000313" key="10">
    <source>
        <dbReference type="Proteomes" id="UP000316778"/>
    </source>
</evidence>